<dbReference type="Proteomes" id="UP000239757">
    <property type="component" value="Unassembled WGS sequence"/>
</dbReference>
<protein>
    <recommendedName>
        <fullName evidence="3">DUF4283 domain-containing protein</fullName>
    </recommendedName>
</protein>
<gene>
    <name evidence="1" type="ORF">GOBAR_AA24384</name>
</gene>
<organism evidence="1 2">
    <name type="scientific">Gossypium barbadense</name>
    <name type="common">Sea Island cotton</name>
    <name type="synonym">Hibiscus barbadensis</name>
    <dbReference type="NCBI Taxonomy" id="3634"/>
    <lineage>
        <taxon>Eukaryota</taxon>
        <taxon>Viridiplantae</taxon>
        <taxon>Streptophyta</taxon>
        <taxon>Embryophyta</taxon>
        <taxon>Tracheophyta</taxon>
        <taxon>Spermatophyta</taxon>
        <taxon>Magnoliopsida</taxon>
        <taxon>eudicotyledons</taxon>
        <taxon>Gunneridae</taxon>
        <taxon>Pentapetalae</taxon>
        <taxon>rosids</taxon>
        <taxon>malvids</taxon>
        <taxon>Malvales</taxon>
        <taxon>Malvaceae</taxon>
        <taxon>Malvoideae</taxon>
        <taxon>Gossypium</taxon>
    </lineage>
</organism>
<name>A0A2P5WYX6_GOSBA</name>
<proteinExistence type="predicted"/>
<accession>A0A2P5WYX6</accession>
<evidence type="ECO:0008006" key="3">
    <source>
        <dbReference type="Google" id="ProtNLM"/>
    </source>
</evidence>
<evidence type="ECO:0000313" key="1">
    <source>
        <dbReference type="EMBL" id="PPR96290.1"/>
    </source>
</evidence>
<evidence type="ECO:0000313" key="2">
    <source>
        <dbReference type="Proteomes" id="UP000239757"/>
    </source>
</evidence>
<dbReference type="EMBL" id="KZ666085">
    <property type="protein sequence ID" value="PPR96290.1"/>
    <property type="molecule type" value="Genomic_DNA"/>
</dbReference>
<dbReference type="AlphaFoldDB" id="A0A2P5WYX6"/>
<dbReference type="OrthoDB" id="1737333at2759"/>
<reference evidence="1 2" key="1">
    <citation type="submission" date="2015-01" db="EMBL/GenBank/DDBJ databases">
        <title>Genome of allotetraploid Gossypium barbadense reveals genomic plasticity and fiber elongation in cotton evolution.</title>
        <authorList>
            <person name="Chen X."/>
            <person name="Liu X."/>
            <person name="Zhao B."/>
            <person name="Zheng H."/>
            <person name="Hu Y."/>
            <person name="Lu G."/>
            <person name="Yang C."/>
            <person name="Chen J."/>
            <person name="Shan C."/>
            <person name="Zhang L."/>
            <person name="Zhou Y."/>
            <person name="Wang L."/>
            <person name="Guo W."/>
            <person name="Bai Y."/>
            <person name="Ruan J."/>
            <person name="Shangguan X."/>
            <person name="Mao Y."/>
            <person name="Jiang J."/>
            <person name="Zhu Y."/>
            <person name="Lei J."/>
            <person name="Kang H."/>
            <person name="Chen S."/>
            <person name="He X."/>
            <person name="Wang R."/>
            <person name="Wang Y."/>
            <person name="Chen J."/>
            <person name="Wang L."/>
            <person name="Yu S."/>
            <person name="Wang B."/>
            <person name="Wei J."/>
            <person name="Song S."/>
            <person name="Lu X."/>
            <person name="Gao Z."/>
            <person name="Gu W."/>
            <person name="Deng X."/>
            <person name="Ma D."/>
            <person name="Wang S."/>
            <person name="Liang W."/>
            <person name="Fang L."/>
            <person name="Cai C."/>
            <person name="Zhu X."/>
            <person name="Zhou B."/>
            <person name="Zhang Y."/>
            <person name="Chen Z."/>
            <person name="Xu S."/>
            <person name="Zhu R."/>
            <person name="Wang S."/>
            <person name="Zhang T."/>
            <person name="Zhao G."/>
        </authorList>
    </citation>
    <scope>NUCLEOTIDE SEQUENCE [LARGE SCALE GENOMIC DNA]</scope>
    <source>
        <strain evidence="2">cv. Xinhai21</strain>
        <tissue evidence="1">Leaf</tissue>
    </source>
</reference>
<sequence length="222" mass="25560">MEGQPWLFRKILVLFDQLTTSMERSQIQLNSSPYWIKIGPCLPEFDKKDLMHAIGATFGGILRSEINGEFCRLKVQLDMLKPLRRGIFVSTENQCDIEKIPKLNFQEKGNSTIAQRSQDSAQLTGKEKAMMIHEEVVVRKEKENGEINNHVGILKPAKKPRWKRFEAYIEKNKIEDVEIEDDRNEKSYDAEATRMKYDDQDSHNDGGTLLSAEILKQGCITN</sequence>